<comment type="caution">
    <text evidence="2">The sequence shown here is derived from an EMBL/GenBank/DDBJ whole genome shotgun (WGS) entry which is preliminary data.</text>
</comment>
<proteinExistence type="predicted"/>
<name>A0A3M0G6X6_9CORY</name>
<gene>
    <name evidence="2" type="ORF">D9543_05675</name>
</gene>
<evidence type="ECO:0000313" key="2">
    <source>
        <dbReference type="EMBL" id="RMB60800.1"/>
    </source>
</evidence>
<sequence length="72" mass="8019">MVTYHFHRPSSSLRDHRNLGIKHTPEEVREFTRTHEKRLTAGHARRSTGANLLSLPSATPKPVPIVGVLKAG</sequence>
<dbReference type="Proteomes" id="UP000270649">
    <property type="component" value="Unassembled WGS sequence"/>
</dbReference>
<feature type="region of interest" description="Disordered" evidence="1">
    <location>
        <begin position="1"/>
        <end position="21"/>
    </location>
</feature>
<dbReference type="EMBL" id="REGC01000005">
    <property type="protein sequence ID" value="RMB60800.1"/>
    <property type="molecule type" value="Genomic_DNA"/>
</dbReference>
<evidence type="ECO:0000256" key="1">
    <source>
        <dbReference type="SAM" id="MobiDB-lite"/>
    </source>
</evidence>
<evidence type="ECO:0000313" key="3">
    <source>
        <dbReference type="Proteomes" id="UP000270649"/>
    </source>
</evidence>
<dbReference type="AlphaFoldDB" id="A0A3M0G6X6"/>
<dbReference type="SUPFAM" id="SSF160920">
    <property type="entry name" value="PSTPO5379-like"/>
    <property type="match status" value="1"/>
</dbReference>
<accession>A0A3M0G6X6</accession>
<protein>
    <submittedName>
        <fullName evidence="2">Uncharacterized protein</fullName>
    </submittedName>
</protein>
<dbReference type="InterPro" id="IPR038021">
    <property type="entry name" value="Putative_hydro-lyase"/>
</dbReference>
<dbReference type="OrthoDB" id="149585at2"/>
<reference evidence="2 3" key="1">
    <citation type="submission" date="2018-10" db="EMBL/GenBank/DDBJ databases">
        <title>Corynebacterium macginleyi genome sequencing and assembly of the type strain and two clinical samples.</title>
        <authorList>
            <person name="Bernier A.-M."/>
            <person name="Bernard K."/>
        </authorList>
    </citation>
    <scope>NUCLEOTIDE SEQUENCE [LARGE SCALE GENOMIC DNA]</scope>
    <source>
        <strain evidence="2 3">NML 120205</strain>
    </source>
</reference>
<organism evidence="2 3">
    <name type="scientific">Corynebacterium macginleyi</name>
    <dbReference type="NCBI Taxonomy" id="38290"/>
    <lineage>
        <taxon>Bacteria</taxon>
        <taxon>Bacillati</taxon>
        <taxon>Actinomycetota</taxon>
        <taxon>Actinomycetes</taxon>
        <taxon>Mycobacteriales</taxon>
        <taxon>Corynebacteriaceae</taxon>
        <taxon>Corynebacterium</taxon>
    </lineage>
</organism>